<feature type="transmembrane region" description="Helical" evidence="1">
    <location>
        <begin position="77"/>
        <end position="103"/>
    </location>
</feature>
<organism evidence="2">
    <name type="scientific">Ananas comosus var. bracteatus</name>
    <name type="common">red pineapple</name>
    <dbReference type="NCBI Taxonomy" id="296719"/>
    <lineage>
        <taxon>Eukaryota</taxon>
        <taxon>Viridiplantae</taxon>
        <taxon>Streptophyta</taxon>
        <taxon>Embryophyta</taxon>
        <taxon>Tracheophyta</taxon>
        <taxon>Spermatophyta</taxon>
        <taxon>Magnoliopsida</taxon>
        <taxon>Liliopsida</taxon>
        <taxon>Poales</taxon>
        <taxon>Bromeliaceae</taxon>
        <taxon>Bromelioideae</taxon>
        <taxon>Ananas</taxon>
    </lineage>
</organism>
<keyword evidence="1" id="KW-1133">Transmembrane helix</keyword>
<protein>
    <submittedName>
        <fullName evidence="2">Uncharacterized protein</fullName>
    </submittedName>
</protein>
<name>A0A6V7NQI3_ANACO</name>
<dbReference type="EMBL" id="LR862141">
    <property type="protein sequence ID" value="CAD1820624.1"/>
    <property type="molecule type" value="Genomic_DNA"/>
</dbReference>
<gene>
    <name evidence="2" type="ORF">CB5_LOCUS3835</name>
</gene>
<evidence type="ECO:0000256" key="1">
    <source>
        <dbReference type="SAM" id="Phobius"/>
    </source>
</evidence>
<keyword evidence="1" id="KW-0812">Transmembrane</keyword>
<evidence type="ECO:0000313" key="2">
    <source>
        <dbReference type="EMBL" id="CAD1820624.1"/>
    </source>
</evidence>
<reference evidence="2" key="1">
    <citation type="submission" date="2020-07" db="EMBL/GenBank/DDBJ databases">
        <authorList>
            <person name="Lin J."/>
        </authorList>
    </citation>
    <scope>NUCLEOTIDE SEQUENCE</scope>
</reference>
<dbReference type="AlphaFoldDB" id="A0A6V7NQI3"/>
<sequence length="132" mass="14343">MALPLLLSSVYPVLSDFPYKRGVGVVPSALWAVSFPPPHVFSCPVRHGSSLWFVGFHAAAHLCLSVLSLPDFSSLTVLYLLFLCLVIINTKGAGVFFVCTFLFRPDFEPPVFGTLLLCRSCPVVLLSVAADQ</sequence>
<accession>A0A6V7NQI3</accession>
<proteinExistence type="predicted"/>
<keyword evidence="1" id="KW-0472">Membrane</keyword>